<evidence type="ECO:0000256" key="4">
    <source>
        <dbReference type="ARBA" id="ARBA00022989"/>
    </source>
</evidence>
<keyword evidence="4 7" id="KW-1133">Transmembrane helix</keyword>
<gene>
    <name evidence="8" type="ORF">ASPZODRAFT_136707</name>
</gene>
<dbReference type="OrthoDB" id="529367at2759"/>
<evidence type="ECO:0000256" key="6">
    <source>
        <dbReference type="PIRSR" id="PIRSR604254-1"/>
    </source>
</evidence>
<feature type="transmembrane region" description="Helical" evidence="7">
    <location>
        <begin position="283"/>
        <end position="304"/>
    </location>
</feature>
<feature type="transmembrane region" description="Helical" evidence="7">
    <location>
        <begin position="212"/>
        <end position="235"/>
    </location>
</feature>
<feature type="transmembrane region" description="Helical" evidence="7">
    <location>
        <begin position="241"/>
        <end position="262"/>
    </location>
</feature>
<evidence type="ECO:0000256" key="5">
    <source>
        <dbReference type="ARBA" id="ARBA00023136"/>
    </source>
</evidence>
<dbReference type="PANTHER" id="PTHR20855:SF52">
    <property type="entry name" value="ADIPONECTIN RECEPTOR PROTEIN"/>
    <property type="match status" value="1"/>
</dbReference>
<dbReference type="RefSeq" id="XP_022577660.1">
    <property type="nucleotide sequence ID" value="XM_022724115.1"/>
</dbReference>
<dbReference type="GeneID" id="34610580"/>
<dbReference type="GO" id="GO:0006882">
    <property type="term" value="P:intracellular zinc ion homeostasis"/>
    <property type="evidence" value="ECO:0007669"/>
    <property type="project" value="TreeGrafter"/>
</dbReference>
<feature type="transmembrane region" description="Helical" evidence="7">
    <location>
        <begin position="151"/>
        <end position="170"/>
    </location>
</feature>
<name>A0A1L9S7K9_9EURO</name>
<keyword evidence="5 7" id="KW-0472">Membrane</keyword>
<sequence length="323" mass="37001">MILDTVVRLRIIRAQRSKPALADHNNASSNKATPERRLLKLEELPNWIDTNPFILSGYRPESRSWWKCVASWAYFHNESANIWSHLIPAALLLLGQSIIYRHVRAKYGDRLSSFDWSIVSLQLLMGFACLLISALYHTLLNHSEHVSHRWLQMDYLGIIVLILGNFISGLHFGFYCHPFLKYFYWSIITILGLVTATILLHPRFRGPEWRMFRLWSFISTGLSAFAPIGHALLLWGPGHVWGIGVPYYLLEGVFLLVGCYFWERRVPECLFPGRFDLWGQSHTIWHVLVAFSVGAHVLGLLSAADYTYSGVCDSTGTQGLIHF</sequence>
<reference evidence="9" key="1">
    <citation type="journal article" date="2017" name="Genome Biol.">
        <title>Comparative genomics reveals high biological diversity and specific adaptations in the industrially and medically important fungal genus Aspergillus.</title>
        <authorList>
            <person name="de Vries R.P."/>
            <person name="Riley R."/>
            <person name="Wiebenga A."/>
            <person name="Aguilar-Osorio G."/>
            <person name="Amillis S."/>
            <person name="Uchima C.A."/>
            <person name="Anderluh G."/>
            <person name="Asadollahi M."/>
            <person name="Askin M."/>
            <person name="Barry K."/>
            <person name="Battaglia E."/>
            <person name="Bayram O."/>
            <person name="Benocci T."/>
            <person name="Braus-Stromeyer S.A."/>
            <person name="Caldana C."/>
            <person name="Canovas D."/>
            <person name="Cerqueira G.C."/>
            <person name="Chen F."/>
            <person name="Chen W."/>
            <person name="Choi C."/>
            <person name="Clum A."/>
            <person name="Dos Santos R.A."/>
            <person name="Damasio A.R."/>
            <person name="Diallinas G."/>
            <person name="Emri T."/>
            <person name="Fekete E."/>
            <person name="Flipphi M."/>
            <person name="Freyberg S."/>
            <person name="Gallo A."/>
            <person name="Gournas C."/>
            <person name="Habgood R."/>
            <person name="Hainaut M."/>
            <person name="Harispe M.L."/>
            <person name="Henrissat B."/>
            <person name="Hilden K.S."/>
            <person name="Hope R."/>
            <person name="Hossain A."/>
            <person name="Karabika E."/>
            <person name="Karaffa L."/>
            <person name="Karanyi Z."/>
            <person name="Krasevec N."/>
            <person name="Kuo A."/>
            <person name="Kusch H."/>
            <person name="LaButti K."/>
            <person name="Lagendijk E.L."/>
            <person name="Lapidus A."/>
            <person name="Levasseur A."/>
            <person name="Lindquist E."/>
            <person name="Lipzen A."/>
            <person name="Logrieco A.F."/>
            <person name="MacCabe A."/>
            <person name="Maekelae M.R."/>
            <person name="Malavazi I."/>
            <person name="Melin P."/>
            <person name="Meyer V."/>
            <person name="Mielnichuk N."/>
            <person name="Miskei M."/>
            <person name="Molnar A.P."/>
            <person name="Mule G."/>
            <person name="Ngan C.Y."/>
            <person name="Orejas M."/>
            <person name="Orosz E."/>
            <person name="Ouedraogo J.P."/>
            <person name="Overkamp K.M."/>
            <person name="Park H.-S."/>
            <person name="Perrone G."/>
            <person name="Piumi F."/>
            <person name="Punt P.J."/>
            <person name="Ram A.F."/>
            <person name="Ramon A."/>
            <person name="Rauscher S."/>
            <person name="Record E."/>
            <person name="Riano-Pachon D.M."/>
            <person name="Robert V."/>
            <person name="Roehrig J."/>
            <person name="Ruller R."/>
            <person name="Salamov A."/>
            <person name="Salih N.S."/>
            <person name="Samson R.A."/>
            <person name="Sandor E."/>
            <person name="Sanguinetti M."/>
            <person name="Schuetze T."/>
            <person name="Sepcic K."/>
            <person name="Shelest E."/>
            <person name="Sherlock G."/>
            <person name="Sophianopoulou V."/>
            <person name="Squina F.M."/>
            <person name="Sun H."/>
            <person name="Susca A."/>
            <person name="Todd R.B."/>
            <person name="Tsang A."/>
            <person name="Unkles S.E."/>
            <person name="van de Wiele N."/>
            <person name="van Rossen-Uffink D."/>
            <person name="Oliveira J.V."/>
            <person name="Vesth T.C."/>
            <person name="Visser J."/>
            <person name="Yu J.-H."/>
            <person name="Zhou M."/>
            <person name="Andersen M.R."/>
            <person name="Archer D.B."/>
            <person name="Baker S.E."/>
            <person name="Benoit I."/>
            <person name="Brakhage A.A."/>
            <person name="Braus G.H."/>
            <person name="Fischer R."/>
            <person name="Frisvad J.C."/>
            <person name="Goldman G.H."/>
            <person name="Houbraken J."/>
            <person name="Oakley B."/>
            <person name="Pocsi I."/>
            <person name="Scazzocchio C."/>
            <person name="Seiboth B."/>
            <person name="vanKuyk P.A."/>
            <person name="Wortman J."/>
            <person name="Dyer P.S."/>
            <person name="Grigoriev I.V."/>
        </authorList>
    </citation>
    <scope>NUCLEOTIDE SEQUENCE [LARGE SCALE GENOMIC DNA]</scope>
    <source>
        <strain evidence="9">CBS 506.65</strain>
    </source>
</reference>
<feature type="binding site" evidence="6">
    <location>
        <position position="286"/>
    </location>
    <ligand>
        <name>Zn(2+)</name>
        <dbReference type="ChEBI" id="CHEBI:29105"/>
    </ligand>
</feature>
<feature type="transmembrane region" description="Helical" evidence="7">
    <location>
        <begin position="119"/>
        <end position="139"/>
    </location>
</feature>
<dbReference type="Pfam" id="PF03006">
    <property type="entry name" value="HlyIII"/>
    <property type="match status" value="1"/>
</dbReference>
<keyword evidence="6" id="KW-0479">Metal-binding</keyword>
<dbReference type="Proteomes" id="UP000184188">
    <property type="component" value="Unassembled WGS sequence"/>
</dbReference>
<dbReference type="STRING" id="1073090.A0A1L9S7K9"/>
<proteinExistence type="inferred from homology"/>
<dbReference type="EMBL" id="KV878354">
    <property type="protein sequence ID" value="OJJ43150.1"/>
    <property type="molecule type" value="Genomic_DNA"/>
</dbReference>
<evidence type="ECO:0000256" key="2">
    <source>
        <dbReference type="ARBA" id="ARBA00007018"/>
    </source>
</evidence>
<organism evidence="8 9">
    <name type="scientific">Penicilliopsis zonata CBS 506.65</name>
    <dbReference type="NCBI Taxonomy" id="1073090"/>
    <lineage>
        <taxon>Eukaryota</taxon>
        <taxon>Fungi</taxon>
        <taxon>Dikarya</taxon>
        <taxon>Ascomycota</taxon>
        <taxon>Pezizomycotina</taxon>
        <taxon>Eurotiomycetes</taxon>
        <taxon>Eurotiomycetidae</taxon>
        <taxon>Eurotiales</taxon>
        <taxon>Aspergillaceae</taxon>
        <taxon>Penicilliopsis</taxon>
    </lineage>
</organism>
<dbReference type="VEuPathDB" id="FungiDB:ASPZODRAFT_136707"/>
<comment type="subcellular location">
    <subcellularLocation>
        <location evidence="1">Membrane</location>
        <topology evidence="1">Multi-pass membrane protein</topology>
    </subcellularLocation>
</comment>
<evidence type="ECO:0000313" key="8">
    <source>
        <dbReference type="EMBL" id="OJJ43150.1"/>
    </source>
</evidence>
<dbReference type="PANTHER" id="PTHR20855">
    <property type="entry name" value="ADIPOR/PROGESTIN RECEPTOR-RELATED"/>
    <property type="match status" value="1"/>
</dbReference>
<feature type="transmembrane region" description="Helical" evidence="7">
    <location>
        <begin position="182"/>
        <end position="200"/>
    </location>
</feature>
<evidence type="ECO:0000313" key="9">
    <source>
        <dbReference type="Proteomes" id="UP000184188"/>
    </source>
</evidence>
<accession>A0A1L9S7K9</accession>
<comment type="similarity">
    <text evidence="2">Belongs to the ADIPOR family.</text>
</comment>
<dbReference type="GO" id="GO:0038023">
    <property type="term" value="F:signaling receptor activity"/>
    <property type="evidence" value="ECO:0007669"/>
    <property type="project" value="TreeGrafter"/>
</dbReference>
<feature type="binding site" evidence="6">
    <location>
        <position position="282"/>
    </location>
    <ligand>
        <name>Zn(2+)</name>
        <dbReference type="ChEBI" id="CHEBI:29105"/>
    </ligand>
</feature>
<keyword evidence="6" id="KW-0862">Zinc</keyword>
<evidence type="ECO:0000256" key="3">
    <source>
        <dbReference type="ARBA" id="ARBA00022692"/>
    </source>
</evidence>
<feature type="transmembrane region" description="Helical" evidence="7">
    <location>
        <begin position="82"/>
        <end position="99"/>
    </location>
</feature>
<keyword evidence="9" id="KW-1185">Reference proteome</keyword>
<keyword evidence="3 7" id="KW-0812">Transmembrane</keyword>
<evidence type="ECO:0000256" key="7">
    <source>
        <dbReference type="SAM" id="Phobius"/>
    </source>
</evidence>
<dbReference type="AlphaFoldDB" id="A0A1L9S7K9"/>
<dbReference type="InterPro" id="IPR004254">
    <property type="entry name" value="AdipoR/HlyIII-related"/>
</dbReference>
<feature type="binding site" evidence="6">
    <location>
        <position position="137"/>
    </location>
    <ligand>
        <name>Zn(2+)</name>
        <dbReference type="ChEBI" id="CHEBI:29105"/>
    </ligand>
</feature>
<dbReference type="GO" id="GO:0046872">
    <property type="term" value="F:metal ion binding"/>
    <property type="evidence" value="ECO:0007669"/>
    <property type="project" value="UniProtKB-KW"/>
</dbReference>
<evidence type="ECO:0000256" key="1">
    <source>
        <dbReference type="ARBA" id="ARBA00004141"/>
    </source>
</evidence>
<protein>
    <submittedName>
        <fullName evidence="8">Uncharacterized protein</fullName>
    </submittedName>
</protein>
<dbReference type="GO" id="GO:0016020">
    <property type="term" value="C:membrane"/>
    <property type="evidence" value="ECO:0007669"/>
    <property type="project" value="UniProtKB-SubCell"/>
</dbReference>